<evidence type="ECO:0000256" key="3">
    <source>
        <dbReference type="ARBA" id="ARBA00022679"/>
    </source>
</evidence>
<keyword evidence="8" id="KW-0460">Magnesium</keyword>
<evidence type="ECO:0000256" key="6">
    <source>
        <dbReference type="ARBA" id="ARBA00022741"/>
    </source>
</evidence>
<protein>
    <submittedName>
        <fullName evidence="11">Uncharacterized protein</fullName>
    </submittedName>
</protein>
<dbReference type="InterPro" id="IPR046903">
    <property type="entry name" value="Mab-21-like_nuc_Trfase"/>
</dbReference>
<evidence type="ECO:0000256" key="4">
    <source>
        <dbReference type="ARBA" id="ARBA00022695"/>
    </source>
</evidence>
<comment type="cofactor">
    <cofactor evidence="1">
        <name>Mg(2+)</name>
        <dbReference type="ChEBI" id="CHEBI:18420"/>
    </cofactor>
</comment>
<dbReference type="EMBL" id="JH816189">
    <property type="protein sequence ID" value="EKC39208.1"/>
    <property type="molecule type" value="Genomic_DNA"/>
</dbReference>
<dbReference type="GO" id="GO:0046872">
    <property type="term" value="F:metal ion binding"/>
    <property type="evidence" value="ECO:0007669"/>
    <property type="project" value="UniProtKB-KW"/>
</dbReference>
<gene>
    <name evidence="11" type="ORF">CGI_10024613</name>
</gene>
<accession>K1QZV8</accession>
<evidence type="ECO:0000313" key="11">
    <source>
        <dbReference type="EMBL" id="EKC39208.1"/>
    </source>
</evidence>
<dbReference type="Pfam" id="PF03281">
    <property type="entry name" value="Mab-21"/>
    <property type="match status" value="1"/>
</dbReference>
<evidence type="ECO:0000256" key="8">
    <source>
        <dbReference type="ARBA" id="ARBA00022842"/>
    </source>
</evidence>
<name>K1QZV8_MAGGI</name>
<evidence type="ECO:0000259" key="10">
    <source>
        <dbReference type="Pfam" id="PF20266"/>
    </source>
</evidence>
<dbReference type="AlphaFoldDB" id="K1QZV8"/>
<dbReference type="Gene3D" id="1.10.1410.40">
    <property type="match status" value="1"/>
</dbReference>
<proteinExistence type="inferred from homology"/>
<evidence type="ECO:0000256" key="5">
    <source>
        <dbReference type="ARBA" id="ARBA00022723"/>
    </source>
</evidence>
<evidence type="ECO:0000256" key="7">
    <source>
        <dbReference type="ARBA" id="ARBA00022840"/>
    </source>
</evidence>
<dbReference type="PANTHER" id="PTHR10656:SF42">
    <property type="entry name" value="CYCLIC GMP-AMP SYNTHASE-LIKE PROTEIN-RELATED"/>
    <property type="match status" value="1"/>
</dbReference>
<evidence type="ECO:0000256" key="1">
    <source>
        <dbReference type="ARBA" id="ARBA00001946"/>
    </source>
</evidence>
<feature type="domain" description="Mab-21-like HhH/H2TH-like" evidence="10">
    <location>
        <begin position="214"/>
        <end position="306"/>
    </location>
</feature>
<reference evidence="11" key="1">
    <citation type="journal article" date="2012" name="Nature">
        <title>The oyster genome reveals stress adaptation and complexity of shell formation.</title>
        <authorList>
            <person name="Zhang G."/>
            <person name="Fang X."/>
            <person name="Guo X."/>
            <person name="Li L."/>
            <person name="Luo R."/>
            <person name="Xu F."/>
            <person name="Yang P."/>
            <person name="Zhang L."/>
            <person name="Wang X."/>
            <person name="Qi H."/>
            <person name="Xiong Z."/>
            <person name="Que H."/>
            <person name="Xie Y."/>
            <person name="Holland P.W."/>
            <person name="Paps J."/>
            <person name="Zhu Y."/>
            <person name="Wu F."/>
            <person name="Chen Y."/>
            <person name="Wang J."/>
            <person name="Peng C."/>
            <person name="Meng J."/>
            <person name="Yang L."/>
            <person name="Liu J."/>
            <person name="Wen B."/>
            <person name="Zhang N."/>
            <person name="Huang Z."/>
            <person name="Zhu Q."/>
            <person name="Feng Y."/>
            <person name="Mount A."/>
            <person name="Hedgecock D."/>
            <person name="Xu Z."/>
            <person name="Liu Y."/>
            <person name="Domazet-Loso T."/>
            <person name="Du Y."/>
            <person name="Sun X."/>
            <person name="Zhang S."/>
            <person name="Liu B."/>
            <person name="Cheng P."/>
            <person name="Jiang X."/>
            <person name="Li J."/>
            <person name="Fan D."/>
            <person name="Wang W."/>
            <person name="Fu W."/>
            <person name="Wang T."/>
            <person name="Wang B."/>
            <person name="Zhang J."/>
            <person name="Peng Z."/>
            <person name="Li Y."/>
            <person name="Li N."/>
            <person name="Wang J."/>
            <person name="Chen M."/>
            <person name="He Y."/>
            <person name="Tan F."/>
            <person name="Song X."/>
            <person name="Zheng Q."/>
            <person name="Huang R."/>
            <person name="Yang H."/>
            <person name="Du X."/>
            <person name="Chen L."/>
            <person name="Yang M."/>
            <person name="Gaffney P.M."/>
            <person name="Wang S."/>
            <person name="Luo L."/>
            <person name="She Z."/>
            <person name="Ming Y."/>
            <person name="Huang W."/>
            <person name="Zhang S."/>
            <person name="Huang B."/>
            <person name="Zhang Y."/>
            <person name="Qu T."/>
            <person name="Ni P."/>
            <person name="Miao G."/>
            <person name="Wang J."/>
            <person name="Wang Q."/>
            <person name="Steinberg C.E."/>
            <person name="Wang H."/>
            <person name="Li N."/>
            <person name="Qian L."/>
            <person name="Zhang G."/>
            <person name="Li Y."/>
            <person name="Yang H."/>
            <person name="Liu X."/>
            <person name="Wang J."/>
            <person name="Yin Y."/>
            <person name="Wang J."/>
        </authorList>
    </citation>
    <scope>NUCLEOTIDE SEQUENCE [LARGE SCALE GENOMIC DNA]</scope>
    <source>
        <strain evidence="11">05x7-T-G4-1.051#20</strain>
    </source>
</reference>
<evidence type="ECO:0000256" key="2">
    <source>
        <dbReference type="ARBA" id="ARBA00008307"/>
    </source>
</evidence>
<organism evidence="11">
    <name type="scientific">Magallana gigas</name>
    <name type="common">Pacific oyster</name>
    <name type="synonym">Crassostrea gigas</name>
    <dbReference type="NCBI Taxonomy" id="29159"/>
    <lineage>
        <taxon>Eukaryota</taxon>
        <taxon>Metazoa</taxon>
        <taxon>Spiralia</taxon>
        <taxon>Lophotrochozoa</taxon>
        <taxon>Mollusca</taxon>
        <taxon>Bivalvia</taxon>
        <taxon>Autobranchia</taxon>
        <taxon>Pteriomorphia</taxon>
        <taxon>Ostreida</taxon>
        <taxon>Ostreoidea</taxon>
        <taxon>Ostreidae</taxon>
        <taxon>Magallana</taxon>
    </lineage>
</organism>
<comment type="similarity">
    <text evidence="2">Belongs to the mab-21 family.</text>
</comment>
<dbReference type="GO" id="GO:0016779">
    <property type="term" value="F:nucleotidyltransferase activity"/>
    <property type="evidence" value="ECO:0007669"/>
    <property type="project" value="UniProtKB-KW"/>
</dbReference>
<dbReference type="HOGENOM" id="CLU_014065_0_0_1"/>
<keyword evidence="4" id="KW-0548">Nucleotidyltransferase</keyword>
<dbReference type="SMART" id="SM01265">
    <property type="entry name" value="Mab-21"/>
    <property type="match status" value="1"/>
</dbReference>
<keyword evidence="7" id="KW-0067">ATP-binding</keyword>
<sequence length="637" mass="72371">MDINERFYSFTIYGFKCSQILTGSRGEGFRFEKSDVDLMVFLKDLRVIWDCNKFCNTTEHLVFDNSASQPGYGLLQLLPTQKAESEIDLFVMIKGKSYLSGAALKAAMCSGSPRFRIHGPCASLSNGIIEADVAVCILSDDWPPLASPFVGRCNKKAWPKPDLIHDIVKSGCHVVPIGSKSGDNEDVEWRISFSVAERKLVNDLTYCQFLLYGLLKLFLDEVINNCYEEDKLLCSYHIKTAVFWTLHNNHLPECCPRNLLNYFWVCLKLLLEWVDEGNCPNFFIPENNMFRNKIYGPAQQKLSQKLNKLFEDGPLCVLECPSINIYLSSILTNDMPISRTYTDPILLELLSEVEGINMPFTLLGKLANWLEPLTIIEDNIDSNVSEIGALVIRRLTINVLENIAFILLSLISGNNRSFYVVDKIACQSLKLSVKFGNVSDVLFSAMYYYRTSRFKKALSTLDLAKFLLTKPCLMDSGIDRCAEKITGQSLFEVAGRNSTSFLKLYNTVIYMNELVKEQEHSLAFPCSALRIPPYVLLLMLEFLCQRYFDEKKAQAALNKLFVVVHCDEGIYIDEDLEDISWQILGICQELSGNLRGALYAYRKSLAFDQTWNKISSASEERIHYVENLLQKNNATIS</sequence>
<evidence type="ECO:0000259" key="9">
    <source>
        <dbReference type="Pfam" id="PF03281"/>
    </source>
</evidence>
<dbReference type="PANTHER" id="PTHR10656">
    <property type="entry name" value="CELL FATE DETERMINING PROTEIN MAB21-RELATED"/>
    <property type="match status" value="1"/>
</dbReference>
<dbReference type="InterPro" id="IPR046906">
    <property type="entry name" value="Mab-21_HhH/H2TH-like"/>
</dbReference>
<keyword evidence="5" id="KW-0479">Metal-binding</keyword>
<keyword evidence="3" id="KW-0808">Transferase</keyword>
<dbReference type="Pfam" id="PF20266">
    <property type="entry name" value="Mab-21_C"/>
    <property type="match status" value="1"/>
</dbReference>
<dbReference type="InterPro" id="IPR024810">
    <property type="entry name" value="MAB21L/cGLR"/>
</dbReference>
<feature type="domain" description="Mab-21-like nucleotidyltransferase" evidence="9">
    <location>
        <begin position="126"/>
        <end position="202"/>
    </location>
</feature>
<keyword evidence="6" id="KW-0547">Nucleotide-binding</keyword>
<dbReference type="GO" id="GO:0005524">
    <property type="term" value="F:ATP binding"/>
    <property type="evidence" value="ECO:0007669"/>
    <property type="project" value="UniProtKB-KW"/>
</dbReference>
<dbReference type="InParanoid" id="K1QZV8"/>